<dbReference type="GO" id="GO:0004531">
    <property type="term" value="F:deoxyribonuclease II activity"/>
    <property type="evidence" value="ECO:0007669"/>
    <property type="project" value="InterPro"/>
</dbReference>
<dbReference type="EMBL" id="HBKR01033652">
    <property type="protein sequence ID" value="CAE2330836.1"/>
    <property type="molecule type" value="Transcribed_RNA"/>
</dbReference>
<accession>A0A7S4UUX5</accession>
<feature type="chain" id="PRO_5030600300" evidence="3">
    <location>
        <begin position="20"/>
        <end position="360"/>
    </location>
</feature>
<comment type="similarity">
    <text evidence="1">Belongs to the DNase II family.</text>
</comment>
<dbReference type="PANTHER" id="PTHR10858:SF23">
    <property type="entry name" value="DEOXYRIBONUCLEASE II"/>
    <property type="match status" value="1"/>
</dbReference>
<name>A0A7S4UUX5_9EUKA</name>
<proteinExistence type="inferred from homology"/>
<gene>
    <name evidence="4" type="ORF">NAES01612_LOCUS22079</name>
</gene>
<keyword evidence="3" id="KW-0732">Signal</keyword>
<evidence type="ECO:0000256" key="3">
    <source>
        <dbReference type="SAM" id="SignalP"/>
    </source>
</evidence>
<feature type="signal peptide" evidence="3">
    <location>
        <begin position="1"/>
        <end position="19"/>
    </location>
</feature>
<sequence>MTTQGLFLCLLAVFVLTQAKYGCKDMSGNDVDWFVSFKAPVETGSNDPIYRDGYAWSYADASTTLDWTGTSLNDTNGAMYETLQQIYDKRSEVDDYAWFYYNDEDPTGAKHSSYGHTKGVASFNSDSGFWLIHSVPKWPNGSSVSYGYPSYETTYGQSFLCVTYDYLTFNDIGSNWKINKPYVYDYNFPSSFSDDLPNIVDVINHDFITTEIASQVLTLTSDGGTDFNSFAKNAEWDQDLYEFLVAPTLKSDLYVETWMNGANPLPTFCETSGTNLTYNVVNVRDVELDGVEWTETKDHSKWAVSTSDFDNGVKYYACIGDINRQEGQENRAGGTSCFYEPTLWGEMTGMINSADSCPTS</sequence>
<protein>
    <submittedName>
        <fullName evidence="4">Uncharacterized protein</fullName>
    </submittedName>
</protein>
<evidence type="ECO:0000256" key="1">
    <source>
        <dbReference type="ARBA" id="ARBA00007527"/>
    </source>
</evidence>
<dbReference type="AlphaFoldDB" id="A0A7S4UUX5"/>
<dbReference type="PANTHER" id="PTHR10858">
    <property type="entry name" value="DEOXYRIBONUCLEASE II"/>
    <property type="match status" value="1"/>
</dbReference>
<evidence type="ECO:0000256" key="2">
    <source>
        <dbReference type="ARBA" id="ARBA00022801"/>
    </source>
</evidence>
<dbReference type="CDD" id="cd09121">
    <property type="entry name" value="PLDc_DNaseII_2"/>
    <property type="match status" value="1"/>
</dbReference>
<organism evidence="4">
    <name type="scientific">Paramoeba aestuarina</name>
    <dbReference type="NCBI Taxonomy" id="180227"/>
    <lineage>
        <taxon>Eukaryota</taxon>
        <taxon>Amoebozoa</taxon>
        <taxon>Discosea</taxon>
        <taxon>Flabellinia</taxon>
        <taxon>Dactylopodida</taxon>
        <taxon>Paramoebidae</taxon>
        <taxon>Paramoeba</taxon>
    </lineage>
</organism>
<evidence type="ECO:0000313" key="4">
    <source>
        <dbReference type="EMBL" id="CAE2330836.1"/>
    </source>
</evidence>
<reference evidence="4" key="1">
    <citation type="submission" date="2021-01" db="EMBL/GenBank/DDBJ databases">
        <authorList>
            <person name="Corre E."/>
            <person name="Pelletier E."/>
            <person name="Niang G."/>
            <person name="Scheremetjew M."/>
            <person name="Finn R."/>
            <person name="Kale V."/>
            <person name="Holt S."/>
            <person name="Cochrane G."/>
            <person name="Meng A."/>
            <person name="Brown T."/>
            <person name="Cohen L."/>
        </authorList>
    </citation>
    <scope>NUCLEOTIDE SEQUENCE</scope>
    <source>
        <strain evidence="4">SoJaBio B1-5/56/2</strain>
    </source>
</reference>
<dbReference type="CDD" id="cd09120">
    <property type="entry name" value="PLDc_DNaseII_1"/>
    <property type="match status" value="1"/>
</dbReference>
<keyword evidence="2" id="KW-0378">Hydrolase</keyword>
<dbReference type="InterPro" id="IPR004947">
    <property type="entry name" value="DNase_II"/>
</dbReference>
<dbReference type="Pfam" id="PF03265">
    <property type="entry name" value="DNase_II"/>
    <property type="match status" value="1"/>
</dbReference>